<keyword evidence="4" id="KW-1185">Reference proteome</keyword>
<reference evidence="3" key="1">
    <citation type="submission" date="2021-01" db="EMBL/GenBank/DDBJ databases">
        <title>Deciphering the adaptive evolutionary patterns associated with biogeogrpahic diversity in the finger millet blast pathogen Magnaporthe oryzae in Eastern Africa.</title>
        <authorList>
            <person name="Onyema G."/>
            <person name="Shittu T.A."/>
            <person name="Dodsworth S."/>
            <person name="Devilliers S."/>
            <person name="Muthumeenakshi S."/>
            <person name="Sreenivasaprasad S."/>
        </authorList>
    </citation>
    <scope>NUCLEOTIDE SEQUENCE</scope>
    <source>
        <strain evidence="3">D15/s37</strain>
    </source>
</reference>
<evidence type="ECO:0000313" key="3">
    <source>
        <dbReference type="EMBL" id="KAI6298199.1"/>
    </source>
</evidence>
<feature type="coiled-coil region" evidence="1">
    <location>
        <begin position="170"/>
        <end position="215"/>
    </location>
</feature>
<organism evidence="3 4">
    <name type="scientific">Pyricularia grisea</name>
    <name type="common">Crabgrass-specific blast fungus</name>
    <name type="synonym">Magnaporthe grisea</name>
    <dbReference type="NCBI Taxonomy" id="148305"/>
    <lineage>
        <taxon>Eukaryota</taxon>
        <taxon>Fungi</taxon>
        <taxon>Dikarya</taxon>
        <taxon>Ascomycota</taxon>
        <taxon>Pezizomycotina</taxon>
        <taxon>Sordariomycetes</taxon>
        <taxon>Sordariomycetidae</taxon>
        <taxon>Magnaporthales</taxon>
        <taxon>Pyriculariaceae</taxon>
        <taxon>Pyricularia</taxon>
    </lineage>
</organism>
<evidence type="ECO:0000256" key="2">
    <source>
        <dbReference type="SAM" id="MobiDB-lite"/>
    </source>
</evidence>
<sequence>MPRDVQLPHAQEEMELKEEDEERMKKKRSAPDSSVCGRKKRAWRLSDSLSDNDSDDVPPLQMKYSRRPVELKAQRRFRPRETAPSPVPPASGPKTRPSLAALQNLLAPAIKLESREVAQAREEAPPTLNGLVCEADNMAALAAKVAAEINAFRDGEARENAQLEHTVEGLKKWNTELGKMYAQLEKTNAELEKTNAELKNTNATLQNEMRELHSDAVYGRAIQGLHNRLTGRQTR</sequence>
<gene>
    <name evidence="3" type="ORF">MCOR33_005658</name>
</gene>
<evidence type="ECO:0000313" key="4">
    <source>
        <dbReference type="Proteomes" id="UP001059893"/>
    </source>
</evidence>
<name>A0ABQ8NLY1_PYRGI</name>
<keyword evidence="1" id="KW-0175">Coiled coil</keyword>
<proteinExistence type="predicted"/>
<dbReference type="EMBL" id="JABSND010000096">
    <property type="protein sequence ID" value="KAI6298199.1"/>
    <property type="molecule type" value="Genomic_DNA"/>
</dbReference>
<feature type="region of interest" description="Disordered" evidence="2">
    <location>
        <begin position="1"/>
        <end position="97"/>
    </location>
</feature>
<protein>
    <submittedName>
        <fullName evidence="3">Uncharacterized protein</fullName>
    </submittedName>
</protein>
<comment type="caution">
    <text evidence="3">The sequence shown here is derived from an EMBL/GenBank/DDBJ whole genome shotgun (WGS) entry which is preliminary data.</text>
</comment>
<evidence type="ECO:0000256" key="1">
    <source>
        <dbReference type="SAM" id="Coils"/>
    </source>
</evidence>
<accession>A0ABQ8NLY1</accession>
<dbReference type="Gene3D" id="6.10.250.370">
    <property type="match status" value="1"/>
</dbReference>
<dbReference type="Proteomes" id="UP001059893">
    <property type="component" value="Unassembled WGS sequence"/>
</dbReference>